<dbReference type="EMBL" id="CDGJ01000019">
    <property type="protein sequence ID" value="CEJ06276.1"/>
    <property type="molecule type" value="Genomic_DNA"/>
</dbReference>
<proteinExistence type="predicted"/>
<evidence type="ECO:0000313" key="3">
    <source>
        <dbReference type="Proteomes" id="UP001071230"/>
    </source>
</evidence>
<protein>
    <submittedName>
        <fullName evidence="1">Uncharacterized protein</fullName>
    </submittedName>
</protein>
<dbReference type="RefSeq" id="WP_240983496.1">
    <property type="nucleotide sequence ID" value="NZ_CDGJ01000019.1"/>
</dbReference>
<name>A0A8S0WKZ7_9FIRM</name>
<keyword evidence="3" id="KW-1185">Reference proteome</keyword>
<dbReference type="Proteomes" id="UP000836597">
    <property type="component" value="Chromosome"/>
</dbReference>
<evidence type="ECO:0000313" key="1">
    <source>
        <dbReference type="EMBL" id="CAA7599724.1"/>
    </source>
</evidence>
<dbReference type="EMBL" id="LR746496">
    <property type="protein sequence ID" value="CAA7599724.1"/>
    <property type="molecule type" value="Genomic_DNA"/>
</dbReference>
<dbReference type="KEGG" id="aacx:DEACI_0351"/>
<evidence type="ECO:0000313" key="2">
    <source>
        <dbReference type="EMBL" id="CEJ06276.1"/>
    </source>
</evidence>
<gene>
    <name evidence="1" type="ORF">DEACI_0351</name>
    <name evidence="2" type="ORF">DEACI_0724</name>
</gene>
<reference evidence="1" key="2">
    <citation type="submission" date="2020-01" db="EMBL/GenBank/DDBJ databases">
        <authorList>
            <person name="Hornung B."/>
        </authorList>
    </citation>
    <scope>NUCLEOTIDE SEQUENCE</scope>
    <source>
        <strain evidence="1">PacBioINE</strain>
    </source>
</reference>
<reference evidence="2" key="1">
    <citation type="submission" date="2014-11" db="EMBL/GenBank/DDBJ databases">
        <authorList>
            <person name="Hornung B.V."/>
        </authorList>
    </citation>
    <scope>NUCLEOTIDE SEQUENCE</scope>
    <source>
        <strain evidence="2">INE</strain>
    </source>
</reference>
<organism evidence="1">
    <name type="scientific">Acididesulfobacillus acetoxydans</name>
    <dbReference type="NCBI Taxonomy" id="1561005"/>
    <lineage>
        <taxon>Bacteria</taxon>
        <taxon>Bacillati</taxon>
        <taxon>Bacillota</taxon>
        <taxon>Clostridia</taxon>
        <taxon>Eubacteriales</taxon>
        <taxon>Peptococcaceae</taxon>
        <taxon>Acididesulfobacillus</taxon>
    </lineage>
</organism>
<dbReference type="AlphaFoldDB" id="A0A8S0WKZ7"/>
<dbReference type="Proteomes" id="UP001071230">
    <property type="component" value="Unassembled WGS sequence"/>
</dbReference>
<accession>A0A8S0WKZ7</accession>
<sequence length="224" mass="24023">MAAMAAVFNLKQKLNLSGRKRAGLSTLLILCLLTCAPLALAHFRTDPNGLSRESAARVGLLLDSGLSKSTQAKVHIIFWLPRSPGRQWLEALPACWQWTETTSAPETQGPATVAGAATVTVAEERGILNLYQGLSAAAARIGGQAYLDERIAQPLDIFRYFSLLGVQPSQWAYSGTTFSLAGYCEGGVKPVRAGPDRINLQLLTRSHGGEGETVLAMPALLEEF</sequence>